<comment type="subcellular location">
    <subcellularLocation>
        <location evidence="1">Membrane</location>
        <topology evidence="1">Multi-pass membrane protein</topology>
    </subcellularLocation>
</comment>
<sequence>MPARMWLTFWRASLCATHKGREMVESMFIITVIVLLALSFDFINGFHDTANTIATSISTKALPPRIAILLSAFMNLLGALAFTGVAKTIGGKIADPLKLEHGVVIVAAALIAAIAWNLITWYFGIPSSSSHALIGSLAGAVIAAEGLRAVNFSGFLTILEALIISPLVAFTVGYIIMNLIAAIFRNFNPGKVNRNFRTMQIFTAAWQAFSHGTNDAQKSMGIITFALVAGGFQTTLDVPDWVKALCALAMALGTSVGGWRIIKTIGTRIIKLEPASGFASDFSSALIIIMATLFKLPVSTTHVISSSIMGVGSAKRLSSVRWTTAQQMVVAWLITLPITAIFASLTYLLVSVFF</sequence>
<dbReference type="InterPro" id="IPR001204">
    <property type="entry name" value="Phos_transporter"/>
</dbReference>
<evidence type="ECO:0000256" key="3">
    <source>
        <dbReference type="ARBA" id="ARBA00022692"/>
    </source>
</evidence>
<evidence type="ECO:0000313" key="8">
    <source>
        <dbReference type="Proteomes" id="UP000297597"/>
    </source>
</evidence>
<keyword evidence="5 6" id="KW-0472">Membrane</keyword>
<accession>A0A4Y7RTP1</accession>
<dbReference type="GO" id="GO:0035435">
    <property type="term" value="P:phosphate ion transmembrane transport"/>
    <property type="evidence" value="ECO:0007669"/>
    <property type="project" value="TreeGrafter"/>
</dbReference>
<protein>
    <submittedName>
        <fullName evidence="7">Low-affinity inorganic phosphate transporter 1</fullName>
    </submittedName>
</protein>
<feature type="transmembrane region" description="Helical" evidence="6">
    <location>
        <begin position="130"/>
        <end position="150"/>
    </location>
</feature>
<dbReference type="PANTHER" id="PTHR11101">
    <property type="entry name" value="PHOSPHATE TRANSPORTER"/>
    <property type="match status" value="1"/>
</dbReference>
<dbReference type="AlphaFoldDB" id="A0A4Y7RTP1"/>
<dbReference type="GO" id="GO:0016020">
    <property type="term" value="C:membrane"/>
    <property type="evidence" value="ECO:0007669"/>
    <property type="project" value="UniProtKB-SubCell"/>
</dbReference>
<keyword evidence="8" id="KW-1185">Reference proteome</keyword>
<keyword evidence="4 6" id="KW-1133">Transmembrane helix</keyword>
<evidence type="ECO:0000256" key="5">
    <source>
        <dbReference type="ARBA" id="ARBA00023136"/>
    </source>
</evidence>
<evidence type="ECO:0000256" key="6">
    <source>
        <dbReference type="SAM" id="Phobius"/>
    </source>
</evidence>
<dbReference type="GO" id="GO:0005315">
    <property type="term" value="F:phosphate transmembrane transporter activity"/>
    <property type="evidence" value="ECO:0007669"/>
    <property type="project" value="InterPro"/>
</dbReference>
<feature type="transmembrane region" description="Helical" evidence="6">
    <location>
        <begin position="27"/>
        <end position="46"/>
    </location>
</feature>
<keyword evidence="3 6" id="KW-0812">Transmembrane</keyword>
<gene>
    <name evidence="7" type="primary">pitA</name>
    <name evidence="7" type="ORF">Pmgp_00962</name>
</gene>
<evidence type="ECO:0000256" key="4">
    <source>
        <dbReference type="ARBA" id="ARBA00022989"/>
    </source>
</evidence>
<feature type="transmembrane region" description="Helical" evidence="6">
    <location>
        <begin position="162"/>
        <end position="184"/>
    </location>
</feature>
<proteinExistence type="predicted"/>
<comment type="caution">
    <text evidence="7">The sequence shown here is derived from an EMBL/GenBank/DDBJ whole genome shotgun (WGS) entry which is preliminary data.</text>
</comment>
<feature type="transmembrane region" description="Helical" evidence="6">
    <location>
        <begin position="329"/>
        <end position="350"/>
    </location>
</feature>
<feature type="transmembrane region" description="Helical" evidence="6">
    <location>
        <begin position="102"/>
        <end position="124"/>
    </location>
</feature>
<dbReference type="PANTHER" id="PTHR11101:SF80">
    <property type="entry name" value="PHOSPHATE TRANSPORTER"/>
    <property type="match status" value="1"/>
</dbReference>
<evidence type="ECO:0000256" key="1">
    <source>
        <dbReference type="ARBA" id="ARBA00004141"/>
    </source>
</evidence>
<feature type="transmembrane region" description="Helical" evidence="6">
    <location>
        <begin position="66"/>
        <end position="90"/>
    </location>
</feature>
<organism evidence="7 8">
    <name type="scientific">Pelotomaculum propionicicum</name>
    <dbReference type="NCBI Taxonomy" id="258475"/>
    <lineage>
        <taxon>Bacteria</taxon>
        <taxon>Bacillati</taxon>
        <taxon>Bacillota</taxon>
        <taxon>Clostridia</taxon>
        <taxon>Eubacteriales</taxon>
        <taxon>Desulfotomaculaceae</taxon>
        <taxon>Pelotomaculum</taxon>
    </lineage>
</organism>
<reference evidence="7 8" key="1">
    <citation type="journal article" date="2018" name="Environ. Microbiol.">
        <title>Novel energy conservation strategies and behaviour of Pelotomaculum schinkii driving syntrophic propionate catabolism.</title>
        <authorList>
            <person name="Hidalgo-Ahumada C.A.P."/>
            <person name="Nobu M.K."/>
            <person name="Narihiro T."/>
            <person name="Tamaki H."/>
            <person name="Liu W.T."/>
            <person name="Kamagata Y."/>
            <person name="Stams A.J.M."/>
            <person name="Imachi H."/>
            <person name="Sousa D.Z."/>
        </authorList>
    </citation>
    <scope>NUCLEOTIDE SEQUENCE [LARGE SCALE GENOMIC DNA]</scope>
    <source>
        <strain evidence="7 8">MGP</strain>
    </source>
</reference>
<name>A0A4Y7RTP1_9FIRM</name>
<keyword evidence="2" id="KW-0813">Transport</keyword>
<dbReference type="EMBL" id="QFFZ01000007">
    <property type="protein sequence ID" value="TEB12345.1"/>
    <property type="molecule type" value="Genomic_DNA"/>
</dbReference>
<evidence type="ECO:0000313" key="7">
    <source>
        <dbReference type="EMBL" id="TEB12345.1"/>
    </source>
</evidence>
<dbReference type="Proteomes" id="UP000297597">
    <property type="component" value="Unassembled WGS sequence"/>
</dbReference>
<evidence type="ECO:0000256" key="2">
    <source>
        <dbReference type="ARBA" id="ARBA00022448"/>
    </source>
</evidence>
<dbReference type="Pfam" id="PF01384">
    <property type="entry name" value="PHO4"/>
    <property type="match status" value="2"/>
</dbReference>